<keyword evidence="5 7" id="KW-1133">Transmembrane helix</keyword>
<evidence type="ECO:0000313" key="11">
    <source>
        <dbReference type="Proteomes" id="UP000322983"/>
    </source>
</evidence>
<feature type="transmembrane region" description="Helical" evidence="7">
    <location>
        <begin position="413"/>
        <end position="435"/>
    </location>
</feature>
<feature type="transmembrane region" description="Helical" evidence="7">
    <location>
        <begin position="6"/>
        <end position="29"/>
    </location>
</feature>
<keyword evidence="6 7" id="KW-0472">Membrane</keyword>
<evidence type="ECO:0000256" key="1">
    <source>
        <dbReference type="ARBA" id="ARBA00004141"/>
    </source>
</evidence>
<dbReference type="Pfam" id="PF13632">
    <property type="entry name" value="Glyco_trans_2_3"/>
    <property type="match status" value="1"/>
</dbReference>
<evidence type="ECO:0000256" key="5">
    <source>
        <dbReference type="ARBA" id="ARBA00022989"/>
    </source>
</evidence>
<dbReference type="STRING" id="1294262.GCA_001316085_00064"/>
<dbReference type="PANTHER" id="PTHR43867">
    <property type="entry name" value="CELLULOSE SYNTHASE CATALYTIC SUBUNIT A [UDP-FORMING]"/>
    <property type="match status" value="1"/>
</dbReference>
<protein>
    <submittedName>
        <fullName evidence="9">Undecaprenyl-phosphate 4-deoxy-4-formamido-L-arabinose transferase</fullName>
    </submittedName>
</protein>
<dbReference type="Proteomes" id="UP000325030">
    <property type="component" value="Chromosome"/>
</dbReference>
<dbReference type="PANTHER" id="PTHR43867:SF2">
    <property type="entry name" value="CELLULOSE SYNTHASE CATALYTIC SUBUNIT A [UDP-FORMING]"/>
    <property type="match status" value="1"/>
</dbReference>
<evidence type="ECO:0000256" key="6">
    <source>
        <dbReference type="ARBA" id="ARBA00023136"/>
    </source>
</evidence>
<dbReference type="EMBL" id="AP018930">
    <property type="protein sequence ID" value="BBG27392.1"/>
    <property type="molecule type" value="Genomic_DNA"/>
</dbReference>
<dbReference type="Proteomes" id="UP000322983">
    <property type="component" value="Chromosome"/>
</dbReference>
<accession>A0A510DWP0</accession>
<evidence type="ECO:0000313" key="10">
    <source>
        <dbReference type="EMBL" id="BBG27392.1"/>
    </source>
</evidence>
<dbReference type="GO" id="GO:0016020">
    <property type="term" value="C:membrane"/>
    <property type="evidence" value="ECO:0007669"/>
    <property type="project" value="UniProtKB-SubCell"/>
</dbReference>
<evidence type="ECO:0000313" key="12">
    <source>
        <dbReference type="Proteomes" id="UP000325030"/>
    </source>
</evidence>
<keyword evidence="11" id="KW-1185">Reference proteome</keyword>
<keyword evidence="3 9" id="KW-0808">Transferase</keyword>
<keyword evidence="2" id="KW-0328">Glycosyltransferase</keyword>
<feature type="transmembrane region" description="Helical" evidence="7">
    <location>
        <begin position="373"/>
        <end position="393"/>
    </location>
</feature>
<dbReference type="SUPFAM" id="SSF53448">
    <property type="entry name" value="Nucleotide-diphospho-sugar transferases"/>
    <property type="match status" value="1"/>
</dbReference>
<evidence type="ECO:0000259" key="8">
    <source>
        <dbReference type="Pfam" id="PF13632"/>
    </source>
</evidence>
<feature type="transmembrane region" description="Helical" evidence="7">
    <location>
        <begin position="333"/>
        <end position="353"/>
    </location>
</feature>
<reference evidence="9 11" key="2">
    <citation type="journal article" date="2020" name="Int. J. Syst. Evol. Microbiol.">
        <title>Sulfuracidifex tepidarius gen. nov., sp. nov. and transfer of Sulfolobus metallicus Huber and Stetter 1992 to the genus Sulfuracidifex as Sulfuracidifex metallicus comb. nov.</title>
        <authorList>
            <person name="Itoh T."/>
            <person name="Miura T."/>
            <person name="Sakai H.D."/>
            <person name="Kato S."/>
            <person name="Ohkuma M."/>
            <person name="Takashina T."/>
        </authorList>
    </citation>
    <scope>NUCLEOTIDE SEQUENCE [LARGE SCALE GENOMIC DNA]</scope>
    <source>
        <strain evidence="9 11">IC-006</strain>
        <strain evidence="10">IC-007</strain>
    </source>
</reference>
<dbReference type="KEGG" id="step:IC006_1933"/>
<sequence>MSLIDFVIQTFILLIPSLVLLNQVWLYFLHKKSMKLFSNVQVNGNFPLLSIIVPTKGEKIETILGLLDNVKNFKWDLSKIEIIIVSDDSEEFVNELRKAIAKENVQFNVNVFRRERKLGFKSGALSYGLERAHGELVITLDVDSRLDPESIYRAYMRMISAGCDAVSLKWIGYTSDNSILAKALLVSTKLGSLTMLLGRHAAGFNVFPVGSGTLYKKKCLDDVGGWDYRMIQDDLEIGTRLMSKGYKICASDSPIFVEVPNNFVSFFIQQTRWAMGTTEVLKNRFRYILFSKSSIAKKLETILYLSQYFPIAFTFITSIFLPFLPFFHVADPLFSPLFLLWIASVAVYSLIYIKIAEETNFSLFDSIRSLGKVSAYTVAISPFITISLIKGFMGKRTYVVTPKGKVSDPNKKYIKIISIIGTIGILFLTGGIFLIVSSYYLVGLWLLYYAAGYIFTAFSYVKELEC</sequence>
<reference evidence="12" key="1">
    <citation type="submission" date="2018-09" db="EMBL/GenBank/DDBJ databases">
        <title>Complete Genome Sequencing of Sulfolobus sp. JCM 16834.</title>
        <authorList>
            <person name="Kato S."/>
            <person name="Itoh T."/>
            <person name="Ohkuma M."/>
        </authorList>
    </citation>
    <scope>NUCLEOTIDE SEQUENCE [LARGE SCALE GENOMIC DNA]</scope>
    <source>
        <strain evidence="12">IC-007</strain>
    </source>
</reference>
<organism evidence="9 11">
    <name type="scientific">Sulfuracidifex tepidarius</name>
    <dbReference type="NCBI Taxonomy" id="1294262"/>
    <lineage>
        <taxon>Archaea</taxon>
        <taxon>Thermoproteota</taxon>
        <taxon>Thermoprotei</taxon>
        <taxon>Sulfolobales</taxon>
        <taxon>Sulfolobaceae</taxon>
        <taxon>Sulfuracidifex</taxon>
    </lineage>
</organism>
<evidence type="ECO:0000256" key="7">
    <source>
        <dbReference type="SAM" id="Phobius"/>
    </source>
</evidence>
<dbReference type="Gene3D" id="3.90.550.10">
    <property type="entry name" value="Spore Coat Polysaccharide Biosynthesis Protein SpsA, Chain A"/>
    <property type="match status" value="1"/>
</dbReference>
<feature type="transmembrane region" description="Helical" evidence="7">
    <location>
        <begin position="442"/>
        <end position="461"/>
    </location>
</feature>
<feature type="domain" description="Glycosyltransferase 2-like" evidence="8">
    <location>
        <begin position="137"/>
        <end position="346"/>
    </location>
</feature>
<feature type="transmembrane region" description="Helical" evidence="7">
    <location>
        <begin position="302"/>
        <end position="327"/>
    </location>
</feature>
<dbReference type="InterPro" id="IPR050321">
    <property type="entry name" value="Glycosyltr_2/OpgH_subfam"/>
</dbReference>
<dbReference type="AlphaFoldDB" id="A0A510DWP0"/>
<dbReference type="OrthoDB" id="43988at2157"/>
<gene>
    <name evidence="9" type="ORF">IC006_1933</name>
    <name evidence="10" type="ORF">IC007_1941</name>
</gene>
<keyword evidence="4 7" id="KW-0812">Transmembrane</keyword>
<evidence type="ECO:0000256" key="2">
    <source>
        <dbReference type="ARBA" id="ARBA00022676"/>
    </source>
</evidence>
<evidence type="ECO:0000256" key="3">
    <source>
        <dbReference type="ARBA" id="ARBA00022679"/>
    </source>
</evidence>
<dbReference type="InterPro" id="IPR001173">
    <property type="entry name" value="Glyco_trans_2-like"/>
</dbReference>
<name>A0A510DWP0_9CREN</name>
<dbReference type="EMBL" id="AP018929">
    <property type="protein sequence ID" value="BBG24604.1"/>
    <property type="molecule type" value="Genomic_DNA"/>
</dbReference>
<dbReference type="GO" id="GO:0016757">
    <property type="term" value="F:glycosyltransferase activity"/>
    <property type="evidence" value="ECO:0007669"/>
    <property type="project" value="UniProtKB-KW"/>
</dbReference>
<dbReference type="InterPro" id="IPR029044">
    <property type="entry name" value="Nucleotide-diphossugar_trans"/>
</dbReference>
<evidence type="ECO:0000256" key="4">
    <source>
        <dbReference type="ARBA" id="ARBA00022692"/>
    </source>
</evidence>
<comment type="subcellular location">
    <subcellularLocation>
        <location evidence="1">Membrane</location>
        <topology evidence="1">Multi-pass membrane protein</topology>
    </subcellularLocation>
</comment>
<accession>A0A510E4D2</accession>
<evidence type="ECO:0000313" key="9">
    <source>
        <dbReference type="EMBL" id="BBG24604.1"/>
    </source>
</evidence>
<proteinExistence type="predicted"/>